<evidence type="ECO:0000256" key="3">
    <source>
        <dbReference type="ARBA" id="ARBA00010617"/>
    </source>
</evidence>
<comment type="similarity">
    <text evidence="3 7">Belongs to the cytochrome P450 family.</text>
</comment>
<evidence type="ECO:0000313" key="9">
    <source>
        <dbReference type="Proteomes" id="UP001163850"/>
    </source>
</evidence>
<evidence type="ECO:0000256" key="1">
    <source>
        <dbReference type="ARBA" id="ARBA00001971"/>
    </source>
</evidence>
<dbReference type="GO" id="GO:0004497">
    <property type="term" value="F:monooxygenase activity"/>
    <property type="evidence" value="ECO:0007669"/>
    <property type="project" value="UniProtKB-KW"/>
</dbReference>
<evidence type="ECO:0000256" key="5">
    <source>
        <dbReference type="ARBA" id="ARBA00023004"/>
    </source>
</evidence>
<gene>
    <name evidence="8" type="ORF">F5890DRAFT_1555480</name>
</gene>
<dbReference type="InterPro" id="IPR017972">
    <property type="entry name" value="Cyt_P450_CS"/>
</dbReference>
<dbReference type="PANTHER" id="PTHR24305">
    <property type="entry name" value="CYTOCHROME P450"/>
    <property type="match status" value="1"/>
</dbReference>
<dbReference type="Proteomes" id="UP001163850">
    <property type="component" value="Unassembled WGS sequence"/>
</dbReference>
<evidence type="ECO:0000256" key="6">
    <source>
        <dbReference type="PIRSR" id="PIRSR602403-1"/>
    </source>
</evidence>
<reference evidence="8" key="1">
    <citation type="submission" date="2022-08" db="EMBL/GenBank/DDBJ databases">
        <authorList>
            <consortium name="DOE Joint Genome Institute"/>
            <person name="Min B."/>
            <person name="Riley R."/>
            <person name="Sierra-Patev S."/>
            <person name="Naranjo-Ortiz M."/>
            <person name="Looney B."/>
            <person name="Konkel Z."/>
            <person name="Slot J.C."/>
            <person name="Sakamoto Y."/>
            <person name="Steenwyk J.L."/>
            <person name="Rokas A."/>
            <person name="Carro J."/>
            <person name="Camarero S."/>
            <person name="Ferreira P."/>
            <person name="Molpeceres G."/>
            <person name="Ruiz-Duenas F.J."/>
            <person name="Serrano A."/>
            <person name="Henrissat B."/>
            <person name="Drula E."/>
            <person name="Hughes K.W."/>
            <person name="Mata J.L."/>
            <person name="Ishikawa N.K."/>
            <person name="Vargas-Isla R."/>
            <person name="Ushijima S."/>
            <person name="Smith C.A."/>
            <person name="Ahrendt S."/>
            <person name="Andreopoulos W."/>
            <person name="He G."/>
            <person name="Labutti K."/>
            <person name="Lipzen A."/>
            <person name="Ng V."/>
            <person name="Sandor L."/>
            <person name="Barry K."/>
            <person name="Martinez A.T."/>
            <person name="Xiao Y."/>
            <person name="Gibbons J.G."/>
            <person name="Terashima K."/>
            <person name="Hibbett D.S."/>
            <person name="Grigoriev I.V."/>
        </authorList>
    </citation>
    <scope>NUCLEOTIDE SEQUENCE</scope>
    <source>
        <strain evidence="8">TFB7829</strain>
    </source>
</reference>
<dbReference type="GO" id="GO:0005506">
    <property type="term" value="F:iron ion binding"/>
    <property type="evidence" value="ECO:0007669"/>
    <property type="project" value="InterPro"/>
</dbReference>
<proteinExistence type="inferred from homology"/>
<evidence type="ECO:0000256" key="7">
    <source>
        <dbReference type="RuleBase" id="RU000461"/>
    </source>
</evidence>
<dbReference type="PANTHER" id="PTHR24305:SF152">
    <property type="entry name" value="P450, PUTATIVE (EUROFUNG)-RELATED"/>
    <property type="match status" value="1"/>
</dbReference>
<dbReference type="InterPro" id="IPR002403">
    <property type="entry name" value="Cyt_P450_E_grp-IV"/>
</dbReference>
<dbReference type="GO" id="GO:0020037">
    <property type="term" value="F:heme binding"/>
    <property type="evidence" value="ECO:0007669"/>
    <property type="project" value="InterPro"/>
</dbReference>
<organism evidence="8 9">
    <name type="scientific">Lentinula detonsa</name>
    <dbReference type="NCBI Taxonomy" id="2804962"/>
    <lineage>
        <taxon>Eukaryota</taxon>
        <taxon>Fungi</taxon>
        <taxon>Dikarya</taxon>
        <taxon>Basidiomycota</taxon>
        <taxon>Agaricomycotina</taxon>
        <taxon>Agaricomycetes</taxon>
        <taxon>Agaricomycetidae</taxon>
        <taxon>Agaricales</taxon>
        <taxon>Marasmiineae</taxon>
        <taxon>Omphalotaceae</taxon>
        <taxon>Lentinula</taxon>
    </lineage>
</organism>
<dbReference type="InterPro" id="IPR050121">
    <property type="entry name" value="Cytochrome_P450_monoxygenase"/>
</dbReference>
<dbReference type="AlphaFoldDB" id="A0AA38URS4"/>
<name>A0AA38URS4_9AGAR</name>
<dbReference type="EMBL" id="MU802043">
    <property type="protein sequence ID" value="KAJ3982901.1"/>
    <property type="molecule type" value="Genomic_DNA"/>
</dbReference>
<dbReference type="InterPro" id="IPR001128">
    <property type="entry name" value="Cyt_P450"/>
</dbReference>
<evidence type="ECO:0000313" key="8">
    <source>
        <dbReference type="EMBL" id="KAJ3982901.1"/>
    </source>
</evidence>
<feature type="binding site" description="axial binding residue" evidence="6">
    <location>
        <position position="438"/>
    </location>
    <ligand>
        <name>heme</name>
        <dbReference type="ChEBI" id="CHEBI:30413"/>
    </ligand>
    <ligandPart>
        <name>Fe</name>
        <dbReference type="ChEBI" id="CHEBI:18248"/>
    </ligandPart>
</feature>
<dbReference type="PROSITE" id="PS00086">
    <property type="entry name" value="CYTOCHROME_P450"/>
    <property type="match status" value="1"/>
</dbReference>
<keyword evidence="7" id="KW-0503">Monooxygenase</keyword>
<accession>A0AA38URS4</accession>
<keyword evidence="5 6" id="KW-0408">Iron</keyword>
<keyword evidence="7" id="KW-0560">Oxidoreductase</keyword>
<comment type="pathway">
    <text evidence="2">Secondary metabolite biosynthesis.</text>
</comment>
<dbReference type="CDD" id="cd11062">
    <property type="entry name" value="CYP58-like"/>
    <property type="match status" value="1"/>
</dbReference>
<dbReference type="Pfam" id="PF00067">
    <property type="entry name" value="p450"/>
    <property type="match status" value="1"/>
</dbReference>
<evidence type="ECO:0000256" key="4">
    <source>
        <dbReference type="ARBA" id="ARBA00022723"/>
    </source>
</evidence>
<sequence>MYLLLTSLALSYAVVLAFYRLFFHPLRKYPGPILAALTEGYELYYNIIVGGGLVNEIEKLHKIYGPVVRVGPNTLHFNYPQAYHDIYTYGTTLVKDPGFYHGTAAHVRQSAFAFCDPQHAKIRRGLMSPLFSRRAVLELEYTIQQKIDKLLAVFWEHYNSPNSSVEMSSAYRSLTTDIITSYCFAECPNTLDLPDFSHPIIQYVEETFQDYWLQRHFPILTSIINNGPQKIVLWLLPKFKGYAGLKSGLERQIDKILDNPDILSSAEHETVYRHLLEPKGQERPSRTALLHEAIVFTAAGSDTVGNASYVGTFYALKYDSIRRRLSEELSKAWPEKDTPLSYAALEKLPYLTAFIKETLRFSVGVIHPLPRIVGPTTPEIGGLKLPAGTIVEMSALFMHMNPDVFPDPYTFNPDRWLAGETNEMMHDFVPFSKGSRICVGLNLAWSELYLIFGNLFRKVDLKLAIDDDTIDDFSPEQRMDLLKYWGPERFGNDRTSERRVGGMSSLCSTREQGGKKGRNPLLIQVYIPSI</sequence>
<dbReference type="SUPFAM" id="SSF48264">
    <property type="entry name" value="Cytochrome P450"/>
    <property type="match status" value="1"/>
</dbReference>
<evidence type="ECO:0000256" key="2">
    <source>
        <dbReference type="ARBA" id="ARBA00005179"/>
    </source>
</evidence>
<comment type="caution">
    <text evidence="8">The sequence shown here is derived from an EMBL/GenBank/DDBJ whole genome shotgun (WGS) entry which is preliminary data.</text>
</comment>
<comment type="cofactor">
    <cofactor evidence="1 6">
        <name>heme</name>
        <dbReference type="ChEBI" id="CHEBI:30413"/>
    </cofactor>
</comment>
<protein>
    <submittedName>
        <fullName evidence="8">Cytochrome P450</fullName>
    </submittedName>
</protein>
<dbReference type="InterPro" id="IPR036396">
    <property type="entry name" value="Cyt_P450_sf"/>
</dbReference>
<keyword evidence="6 7" id="KW-0349">Heme</keyword>
<keyword evidence="4 6" id="KW-0479">Metal-binding</keyword>
<dbReference type="Gene3D" id="1.10.630.10">
    <property type="entry name" value="Cytochrome P450"/>
    <property type="match status" value="1"/>
</dbReference>
<dbReference type="GO" id="GO:0016705">
    <property type="term" value="F:oxidoreductase activity, acting on paired donors, with incorporation or reduction of molecular oxygen"/>
    <property type="evidence" value="ECO:0007669"/>
    <property type="project" value="InterPro"/>
</dbReference>
<dbReference type="PRINTS" id="PR00465">
    <property type="entry name" value="EP450IV"/>
</dbReference>